<dbReference type="Gene3D" id="3.30.360.10">
    <property type="entry name" value="Dihydrodipicolinate Reductase, domain 2"/>
    <property type="match status" value="1"/>
</dbReference>
<evidence type="ECO:0000313" key="6">
    <source>
        <dbReference type="Proteomes" id="UP000440096"/>
    </source>
</evidence>
<dbReference type="InterPro" id="IPR036291">
    <property type="entry name" value="NAD(P)-bd_dom_sf"/>
</dbReference>
<dbReference type="Pfam" id="PF22725">
    <property type="entry name" value="GFO_IDH_MocA_C3"/>
    <property type="match status" value="1"/>
</dbReference>
<feature type="domain" description="Gfo/Idh/MocA-like oxidoreductase N-terminal" evidence="3">
    <location>
        <begin position="4"/>
        <end position="121"/>
    </location>
</feature>
<feature type="domain" description="GFO/IDH/MocA-like oxidoreductase" evidence="4">
    <location>
        <begin position="132"/>
        <end position="247"/>
    </location>
</feature>
<dbReference type="EMBL" id="WMBA01000013">
    <property type="protein sequence ID" value="MTD54543.1"/>
    <property type="molecule type" value="Genomic_DNA"/>
</dbReference>
<dbReference type="PANTHER" id="PTHR22604:SF105">
    <property type="entry name" value="TRANS-1,2-DIHYDROBENZENE-1,2-DIOL DEHYDROGENASE"/>
    <property type="match status" value="1"/>
</dbReference>
<dbReference type="OrthoDB" id="9815825at2"/>
<proteinExistence type="inferred from homology"/>
<comment type="similarity">
    <text evidence="1">Belongs to the Gfo/Idh/MocA family.</text>
</comment>
<dbReference type="GO" id="GO:0016491">
    <property type="term" value="F:oxidoreductase activity"/>
    <property type="evidence" value="ECO:0007669"/>
    <property type="project" value="UniProtKB-KW"/>
</dbReference>
<evidence type="ECO:0000313" key="5">
    <source>
        <dbReference type="EMBL" id="MTD54543.1"/>
    </source>
</evidence>
<dbReference type="SUPFAM" id="SSF51735">
    <property type="entry name" value="NAD(P)-binding Rossmann-fold domains"/>
    <property type="match status" value="1"/>
</dbReference>
<keyword evidence="6" id="KW-1185">Reference proteome</keyword>
<gene>
    <name evidence="5" type="ORF">GKO32_11220</name>
</gene>
<sequence>MKPVRMGVLGCADIALRRMLPAMAASPHTEVTAVASRDGVTATAVAREYGCRAVRGYAGILEREDVDAVYVPLPAALHADWVEAALRAGKHVLAEKPLTTDAARTAELVELARGQGLALMENLLFLHHHQHARVDRLLAEGAVGRLTSLHAAFCVPGFRANDIRYRPDLGGGALWDVGVYPLRVAVRFLGPDLEVAGAILTRGPDREVDTAGAVLLRAADGVAVQLTFGVEHTYRSAYELRGGNGELALDRAFTPPADHRPVLRLRPQGGAGQDILLEPDDQVANTVTAFVEAVRTRAAPAKEILVLARLLEEVRHAAG</sequence>
<keyword evidence="2" id="KW-0560">Oxidoreductase</keyword>
<dbReference type="InterPro" id="IPR050984">
    <property type="entry name" value="Gfo/Idh/MocA_domain"/>
</dbReference>
<reference evidence="5 6" key="1">
    <citation type="submission" date="2019-11" db="EMBL/GenBank/DDBJ databases">
        <title>Draft genome of Amycolatopsis RM579.</title>
        <authorList>
            <person name="Duangmal K."/>
            <person name="Mingma R."/>
        </authorList>
    </citation>
    <scope>NUCLEOTIDE SEQUENCE [LARGE SCALE GENOMIC DNA]</scope>
    <source>
        <strain evidence="5 6">RM579</strain>
    </source>
</reference>
<dbReference type="Proteomes" id="UP000440096">
    <property type="component" value="Unassembled WGS sequence"/>
</dbReference>
<evidence type="ECO:0000259" key="4">
    <source>
        <dbReference type="Pfam" id="PF22725"/>
    </source>
</evidence>
<evidence type="ECO:0000256" key="2">
    <source>
        <dbReference type="ARBA" id="ARBA00023002"/>
    </source>
</evidence>
<dbReference type="GO" id="GO:0000166">
    <property type="term" value="F:nucleotide binding"/>
    <property type="evidence" value="ECO:0007669"/>
    <property type="project" value="InterPro"/>
</dbReference>
<organism evidence="5 6">
    <name type="scientific">Amycolatopsis pithecellobii</name>
    <dbReference type="NCBI Taxonomy" id="664692"/>
    <lineage>
        <taxon>Bacteria</taxon>
        <taxon>Bacillati</taxon>
        <taxon>Actinomycetota</taxon>
        <taxon>Actinomycetes</taxon>
        <taxon>Pseudonocardiales</taxon>
        <taxon>Pseudonocardiaceae</taxon>
        <taxon>Amycolatopsis</taxon>
    </lineage>
</organism>
<dbReference type="AlphaFoldDB" id="A0A6N7YZZ3"/>
<dbReference type="InterPro" id="IPR055170">
    <property type="entry name" value="GFO_IDH_MocA-like_dom"/>
</dbReference>
<comment type="caution">
    <text evidence="5">The sequence shown here is derived from an EMBL/GenBank/DDBJ whole genome shotgun (WGS) entry which is preliminary data.</text>
</comment>
<protein>
    <submittedName>
        <fullName evidence="5">Gfo/Idh/MocA family oxidoreductase</fullName>
    </submittedName>
</protein>
<evidence type="ECO:0000259" key="3">
    <source>
        <dbReference type="Pfam" id="PF01408"/>
    </source>
</evidence>
<dbReference type="SUPFAM" id="SSF55347">
    <property type="entry name" value="Glyceraldehyde-3-phosphate dehydrogenase-like, C-terminal domain"/>
    <property type="match status" value="1"/>
</dbReference>
<dbReference type="Gene3D" id="3.40.50.720">
    <property type="entry name" value="NAD(P)-binding Rossmann-like Domain"/>
    <property type="match status" value="1"/>
</dbReference>
<evidence type="ECO:0000256" key="1">
    <source>
        <dbReference type="ARBA" id="ARBA00010928"/>
    </source>
</evidence>
<dbReference type="Pfam" id="PF01408">
    <property type="entry name" value="GFO_IDH_MocA"/>
    <property type="match status" value="1"/>
</dbReference>
<accession>A0A6N7YZZ3</accession>
<name>A0A6N7YZZ3_9PSEU</name>
<dbReference type="InterPro" id="IPR000683">
    <property type="entry name" value="Gfo/Idh/MocA-like_OxRdtase_N"/>
</dbReference>
<dbReference type="PANTHER" id="PTHR22604">
    <property type="entry name" value="OXIDOREDUCTASES"/>
    <property type="match status" value="1"/>
</dbReference>